<evidence type="ECO:0000313" key="4">
    <source>
        <dbReference type="Proteomes" id="UP000279760"/>
    </source>
</evidence>
<dbReference type="InterPro" id="IPR001466">
    <property type="entry name" value="Beta-lactam-related"/>
</dbReference>
<reference evidence="3 4" key="1">
    <citation type="submission" date="2018-11" db="EMBL/GenBank/DDBJ databases">
        <title>Complete Genome Sequence of Vbrio mediterranei 117-T6: a Potential Pathogen Bacteria Isolated from the Conchocelis of Pyropia.</title>
        <authorList>
            <person name="Liu Q."/>
        </authorList>
    </citation>
    <scope>NUCLEOTIDE SEQUENCE [LARGE SCALE GENOMIC DNA]</scope>
    <source>
        <strain evidence="3 4">117-T6</strain>
    </source>
</reference>
<dbReference type="Pfam" id="PF00144">
    <property type="entry name" value="Beta-lactamase"/>
    <property type="match status" value="1"/>
</dbReference>
<dbReference type="Proteomes" id="UP000279760">
    <property type="component" value="Chromosome 2"/>
</dbReference>
<dbReference type="InterPro" id="IPR012338">
    <property type="entry name" value="Beta-lactam/transpept-like"/>
</dbReference>
<proteinExistence type="predicted"/>
<protein>
    <submittedName>
        <fullName evidence="3">Class C beta-lactamase-related serine hydrolase</fullName>
    </submittedName>
</protein>
<keyword evidence="3" id="KW-0378">Hydrolase</keyword>
<keyword evidence="1" id="KW-0732">Signal</keyword>
<organism evidence="3 4">
    <name type="scientific">Vibrio mediterranei</name>
    <dbReference type="NCBI Taxonomy" id="689"/>
    <lineage>
        <taxon>Bacteria</taxon>
        <taxon>Pseudomonadati</taxon>
        <taxon>Pseudomonadota</taxon>
        <taxon>Gammaproteobacteria</taxon>
        <taxon>Vibrionales</taxon>
        <taxon>Vibrionaceae</taxon>
        <taxon>Vibrio</taxon>
    </lineage>
</organism>
<dbReference type="Gene3D" id="3.40.710.10">
    <property type="entry name" value="DD-peptidase/beta-lactamase superfamily"/>
    <property type="match status" value="1"/>
</dbReference>
<dbReference type="InterPro" id="IPR050789">
    <property type="entry name" value="Diverse_Enzym_Activities"/>
</dbReference>
<accession>A0A3G4VJ50</accession>
<sequence>MVFGTQLLEATMRKSILTLSLAVLMGSFGANANPAEGKTRVEMGINESNLLAADQNRYTYKNMQEFMKTKNVDSGANTPILLSYAEQQLGDVHFLHQGKPMTLQGMLEKHRADAFVVLKDGKIVHEQYFDGQTERTQHQMMSVTKSFTGIIAATLVAEGKLKRQVQISEYIPELKGSAFGDASVGKVMDMSNNVKYSEKYEDPNAEVFQHMKTIGFAPMENDYNGPKTIHEFLSTLNKEGSRQHGEEFHYISANTDVVAWLIERVEGKPFNVVLSERIWSKLGMERDAFIIVDDEGTALASGGLNATARDLAKFGQMLVSQGKNLVGEQVLPKESIQSTQNGGDVDAFEKGGYGAKGEVFEGWSYRNQFWHTNNSNQAYTALGIFGQWIYVDPTENVVIVRQASAPTSINDVWDGEMLSAIDAIISQLHKQ</sequence>
<dbReference type="PANTHER" id="PTHR43283">
    <property type="entry name" value="BETA-LACTAMASE-RELATED"/>
    <property type="match status" value="1"/>
</dbReference>
<dbReference type="EMBL" id="CP033578">
    <property type="protein sequence ID" value="AYV23998.1"/>
    <property type="molecule type" value="Genomic_DNA"/>
</dbReference>
<evidence type="ECO:0000313" key="3">
    <source>
        <dbReference type="EMBL" id="AYV23998.1"/>
    </source>
</evidence>
<feature type="signal peptide" evidence="1">
    <location>
        <begin position="1"/>
        <end position="32"/>
    </location>
</feature>
<gene>
    <name evidence="3" type="ORF">ECB94_22255</name>
</gene>
<evidence type="ECO:0000259" key="2">
    <source>
        <dbReference type="Pfam" id="PF00144"/>
    </source>
</evidence>
<dbReference type="GO" id="GO:0016787">
    <property type="term" value="F:hydrolase activity"/>
    <property type="evidence" value="ECO:0007669"/>
    <property type="project" value="UniProtKB-KW"/>
</dbReference>
<feature type="chain" id="PRO_5018153918" evidence="1">
    <location>
        <begin position="33"/>
        <end position="431"/>
    </location>
</feature>
<name>A0A3G4VJ50_9VIBR</name>
<dbReference type="AlphaFoldDB" id="A0A3G4VJ50"/>
<dbReference type="SUPFAM" id="SSF56601">
    <property type="entry name" value="beta-lactamase/transpeptidase-like"/>
    <property type="match status" value="1"/>
</dbReference>
<feature type="domain" description="Beta-lactamase-related" evidence="2">
    <location>
        <begin position="111"/>
        <end position="404"/>
    </location>
</feature>
<evidence type="ECO:0000256" key="1">
    <source>
        <dbReference type="SAM" id="SignalP"/>
    </source>
</evidence>
<dbReference type="PANTHER" id="PTHR43283:SF7">
    <property type="entry name" value="BETA-LACTAMASE-RELATED DOMAIN-CONTAINING PROTEIN"/>
    <property type="match status" value="1"/>
</dbReference>